<evidence type="ECO:0008006" key="5">
    <source>
        <dbReference type="Google" id="ProtNLM"/>
    </source>
</evidence>
<dbReference type="OMA" id="HFNTIRI"/>
<dbReference type="Ensembl" id="ENSPNAT00000017064.2">
    <property type="protein sequence ID" value="ENSPNAP00000029700.2"/>
    <property type="gene ID" value="ENSPNAG00000015942.2"/>
</dbReference>
<comment type="similarity">
    <text evidence="1">Belongs to the FAM216 family.</text>
</comment>
<reference evidence="3" key="2">
    <citation type="submission" date="2025-08" db="UniProtKB">
        <authorList>
            <consortium name="Ensembl"/>
        </authorList>
    </citation>
    <scope>IDENTIFICATION</scope>
</reference>
<organism evidence="3 4">
    <name type="scientific">Pygocentrus nattereri</name>
    <name type="common">Red-bellied piranha</name>
    <dbReference type="NCBI Taxonomy" id="42514"/>
    <lineage>
        <taxon>Eukaryota</taxon>
        <taxon>Metazoa</taxon>
        <taxon>Chordata</taxon>
        <taxon>Craniata</taxon>
        <taxon>Vertebrata</taxon>
        <taxon>Euteleostomi</taxon>
        <taxon>Actinopterygii</taxon>
        <taxon>Neopterygii</taxon>
        <taxon>Teleostei</taxon>
        <taxon>Ostariophysi</taxon>
        <taxon>Characiformes</taxon>
        <taxon>Characoidei</taxon>
        <taxon>Pygocentrus</taxon>
    </lineage>
</organism>
<keyword evidence="4" id="KW-1185">Reference proteome</keyword>
<dbReference type="AlphaFoldDB" id="A0A3B4E1T2"/>
<feature type="region of interest" description="Disordered" evidence="2">
    <location>
        <begin position="149"/>
        <end position="207"/>
    </location>
</feature>
<evidence type="ECO:0000313" key="4">
    <source>
        <dbReference type="Proteomes" id="UP001501920"/>
    </source>
</evidence>
<evidence type="ECO:0000256" key="1">
    <source>
        <dbReference type="ARBA" id="ARBA00008615"/>
    </source>
</evidence>
<dbReference type="STRING" id="42514.ENSPNAP00000029700"/>
<feature type="compositionally biased region" description="Polar residues" evidence="2">
    <location>
        <begin position="159"/>
        <end position="169"/>
    </location>
</feature>
<reference evidence="3" key="3">
    <citation type="submission" date="2025-09" db="UniProtKB">
        <authorList>
            <consortium name="Ensembl"/>
        </authorList>
    </citation>
    <scope>IDENTIFICATION</scope>
</reference>
<feature type="region of interest" description="Disordered" evidence="2">
    <location>
        <begin position="1"/>
        <end position="60"/>
    </location>
</feature>
<dbReference type="PANTHER" id="PTHR16476:SF4">
    <property type="entry name" value="PROTEIN FAM216A"/>
    <property type="match status" value="1"/>
</dbReference>
<dbReference type="GeneTree" id="ENSGT01130000278394"/>
<gene>
    <name evidence="3" type="primary">NFIB</name>
</gene>
<sequence>MGKQGKLPESQHKEWHQRPPVNPPVSSRSSGFTHVRFDSSETKNPSYELKKLRRGPEEQRQPAVLTLEEQPQHFNTIRIPEMTMTSPFLQHPSLTPGQRHYLYTVAEAYSKDHVRKLICQHYLNVLHRSIRTGVSHAKDMTFSIDPQLRTYSPDVESSPKPQNKSSNGQRPKATSKKRLVLPKINSHRKRFPPESNARKSKPPVRKSYNASGLVHWKAEEDSMLSDISSLSLESEEVQDSVRHHHVNTYL</sequence>
<accession>A0A3B4E1T2</accession>
<proteinExistence type="inferred from homology"/>
<protein>
    <recommendedName>
        <fullName evidence="5">Protein FAM216A</fullName>
    </recommendedName>
</protein>
<dbReference type="Pfam" id="PF15107">
    <property type="entry name" value="FAM216B"/>
    <property type="match status" value="1"/>
</dbReference>
<feature type="compositionally biased region" description="Basic and acidic residues" evidence="2">
    <location>
        <begin position="48"/>
        <end position="60"/>
    </location>
</feature>
<feature type="compositionally biased region" description="Basic residues" evidence="2">
    <location>
        <begin position="173"/>
        <end position="190"/>
    </location>
</feature>
<dbReference type="InterPro" id="IPR029373">
    <property type="entry name" value="FAM216"/>
</dbReference>
<dbReference type="PANTHER" id="PTHR16476">
    <property type="entry name" value="FAMILY WITH SEQUENCE SIMILARITY 216 MEMBER A"/>
    <property type="match status" value="1"/>
</dbReference>
<evidence type="ECO:0000256" key="2">
    <source>
        <dbReference type="SAM" id="MobiDB-lite"/>
    </source>
</evidence>
<dbReference type="Proteomes" id="UP001501920">
    <property type="component" value="Chromosome 16"/>
</dbReference>
<reference evidence="3 4" key="1">
    <citation type="submission" date="2020-10" db="EMBL/GenBank/DDBJ databases">
        <title>Pygocentrus nattereri (red-bellied piranha) genome, fPygNat1, primary haplotype.</title>
        <authorList>
            <person name="Myers G."/>
            <person name="Meyer A."/>
            <person name="Karagic N."/>
            <person name="Pippel M."/>
            <person name="Winkler S."/>
            <person name="Tracey A."/>
            <person name="Wood J."/>
            <person name="Formenti G."/>
            <person name="Howe K."/>
            <person name="Fedrigo O."/>
            <person name="Jarvis E.D."/>
        </authorList>
    </citation>
    <scope>NUCLEOTIDE SEQUENCE [LARGE SCALE GENOMIC DNA]</scope>
</reference>
<evidence type="ECO:0000313" key="3">
    <source>
        <dbReference type="Ensembl" id="ENSPNAP00000029700.2"/>
    </source>
</evidence>
<name>A0A3B4E1T2_PYGNA</name>